<dbReference type="InterPro" id="IPR046965">
    <property type="entry name" value="Cyclin_A/B-like"/>
</dbReference>
<dbReference type="GO" id="GO:0044772">
    <property type="term" value="P:mitotic cell cycle phase transition"/>
    <property type="evidence" value="ECO:0007669"/>
    <property type="project" value="InterPro"/>
</dbReference>
<evidence type="ECO:0000256" key="2">
    <source>
        <dbReference type="ARBA" id="ARBA00023127"/>
    </source>
</evidence>
<dbReference type="PROSITE" id="PS00292">
    <property type="entry name" value="CYCLINS"/>
    <property type="match status" value="1"/>
</dbReference>
<dbReference type="SUPFAM" id="SSF47954">
    <property type="entry name" value="Cyclin-like"/>
    <property type="match status" value="2"/>
</dbReference>
<dbReference type="EMBL" id="CAICTM010000102">
    <property type="protein sequence ID" value="CAB9501246.1"/>
    <property type="molecule type" value="Genomic_DNA"/>
</dbReference>
<dbReference type="Gene3D" id="1.10.472.10">
    <property type="entry name" value="Cyclin-like"/>
    <property type="match status" value="2"/>
</dbReference>
<feature type="region of interest" description="Disordered" evidence="5">
    <location>
        <begin position="1"/>
        <end position="140"/>
    </location>
</feature>
<feature type="domain" description="Cyclin-like" evidence="6">
    <location>
        <begin position="322"/>
        <end position="403"/>
    </location>
</feature>
<dbReference type="SMART" id="SM00385">
    <property type="entry name" value="CYCLIN"/>
    <property type="match status" value="2"/>
</dbReference>
<dbReference type="InterPro" id="IPR048258">
    <property type="entry name" value="Cyclins_cyclin-box"/>
</dbReference>
<dbReference type="InterPro" id="IPR013763">
    <property type="entry name" value="Cyclin-like_dom"/>
</dbReference>
<dbReference type="SMART" id="SM01332">
    <property type="entry name" value="Cyclin_C"/>
    <property type="match status" value="1"/>
</dbReference>
<comment type="caution">
    <text evidence="8">The sequence shown here is derived from an EMBL/GenBank/DDBJ whole genome shotgun (WGS) entry which is preliminary data.</text>
</comment>
<evidence type="ECO:0000256" key="4">
    <source>
        <dbReference type="RuleBase" id="RU000383"/>
    </source>
</evidence>
<sequence length="435" mass="49758">MNVPTTRRRSLRNAGKKGQQHQAKQEEKKPVPMVTTRKRRGALKDLTNENDEETTRKSKKPRAVVTEKAERRRTRSVARASKDKEEDDNPPSAPITRAKAKQVKGDNHIVVPTRDPKSKSSQPDPEPPKPEKRLPLIPSRRRSCRLIKDAPIYRHPANYHPGYDYQYAGVADDIDFRDFDDPTCATDYVLDMYNTFHDKEAETCAKPYLHKQPSITHRMRAILVDWLVEVHSKFRLTPETLYLAVNLVDRFLMREELARSDLQLLGVTSLMIAAKYEEIYPLGLTDLVYICDNAYTRRDVLDMETTILNALEYQVVIHSAHRFLLRYLKAAHADKKIVQLSCMILDGALISSRLLEYLPSQLAAAAVAIARHAAGRHTWSPTLLKYARYSEEEVLPVAKAILVEKRGIDPELNSIRKKYSSSRYGCVAETILDLF</sequence>
<evidence type="ECO:0000256" key="3">
    <source>
        <dbReference type="ARBA" id="ARBA00023306"/>
    </source>
</evidence>
<keyword evidence="9" id="KW-1185">Reference proteome</keyword>
<evidence type="ECO:0000259" key="6">
    <source>
        <dbReference type="SMART" id="SM00385"/>
    </source>
</evidence>
<dbReference type="InterPro" id="IPR006671">
    <property type="entry name" value="Cyclin_N"/>
</dbReference>
<organism evidence="8 9">
    <name type="scientific">Seminavis robusta</name>
    <dbReference type="NCBI Taxonomy" id="568900"/>
    <lineage>
        <taxon>Eukaryota</taxon>
        <taxon>Sar</taxon>
        <taxon>Stramenopiles</taxon>
        <taxon>Ochrophyta</taxon>
        <taxon>Bacillariophyta</taxon>
        <taxon>Bacillariophyceae</taxon>
        <taxon>Bacillariophycidae</taxon>
        <taxon>Naviculales</taxon>
        <taxon>Naviculaceae</taxon>
        <taxon>Seminavis</taxon>
    </lineage>
</organism>
<dbReference type="InterPro" id="IPR004367">
    <property type="entry name" value="Cyclin_C-dom"/>
</dbReference>
<evidence type="ECO:0000256" key="5">
    <source>
        <dbReference type="SAM" id="MobiDB-lite"/>
    </source>
</evidence>
<comment type="similarity">
    <text evidence="4">Belongs to the cyclin family.</text>
</comment>
<gene>
    <name evidence="8" type="ORF">SEMRO_103_G052500.1</name>
</gene>
<feature type="compositionally biased region" description="Basic residues" evidence="5">
    <location>
        <begin position="1"/>
        <end position="19"/>
    </location>
</feature>
<reference evidence="8" key="1">
    <citation type="submission" date="2020-06" db="EMBL/GenBank/DDBJ databases">
        <authorList>
            <consortium name="Plant Systems Biology data submission"/>
        </authorList>
    </citation>
    <scope>NUCLEOTIDE SEQUENCE</scope>
    <source>
        <strain evidence="8">D6</strain>
    </source>
</reference>
<dbReference type="Pfam" id="PF02984">
    <property type="entry name" value="Cyclin_C"/>
    <property type="match status" value="1"/>
</dbReference>
<proteinExistence type="inferred from homology"/>
<dbReference type="OrthoDB" id="5590282at2759"/>
<keyword evidence="1" id="KW-0132">Cell division</keyword>
<dbReference type="InterPro" id="IPR039361">
    <property type="entry name" value="Cyclin"/>
</dbReference>
<evidence type="ECO:0000313" key="8">
    <source>
        <dbReference type="EMBL" id="CAB9501246.1"/>
    </source>
</evidence>
<dbReference type="PANTHER" id="PTHR10177">
    <property type="entry name" value="CYCLINS"/>
    <property type="match status" value="1"/>
</dbReference>
<keyword evidence="3" id="KW-0131">Cell cycle</keyword>
<feature type="domain" description="Cyclin C-terminal" evidence="7">
    <location>
        <begin position="318"/>
        <end position="434"/>
    </location>
</feature>
<dbReference type="PIRSF" id="PIRSF001771">
    <property type="entry name" value="Cyclin_A_B_D_E"/>
    <property type="match status" value="1"/>
</dbReference>
<dbReference type="GO" id="GO:0016538">
    <property type="term" value="F:cyclin-dependent protein serine/threonine kinase regulator activity"/>
    <property type="evidence" value="ECO:0007669"/>
    <property type="project" value="InterPro"/>
</dbReference>
<protein>
    <submittedName>
        <fullName evidence="8">B-type cyclin</fullName>
    </submittedName>
</protein>
<evidence type="ECO:0000256" key="1">
    <source>
        <dbReference type="ARBA" id="ARBA00022618"/>
    </source>
</evidence>
<dbReference type="AlphaFoldDB" id="A0A9N8DFR4"/>
<dbReference type="CDD" id="cd20507">
    <property type="entry name" value="CYCLIN_CCNB1-like_rpt1"/>
    <property type="match status" value="1"/>
</dbReference>
<dbReference type="GO" id="GO:0051301">
    <property type="term" value="P:cell division"/>
    <property type="evidence" value="ECO:0007669"/>
    <property type="project" value="UniProtKB-KW"/>
</dbReference>
<keyword evidence="2 4" id="KW-0195">Cyclin</keyword>
<accession>A0A9N8DFR4</accession>
<dbReference type="Pfam" id="PF00134">
    <property type="entry name" value="Cyclin_N"/>
    <property type="match status" value="1"/>
</dbReference>
<evidence type="ECO:0000313" key="9">
    <source>
        <dbReference type="Proteomes" id="UP001153069"/>
    </source>
</evidence>
<evidence type="ECO:0000259" key="7">
    <source>
        <dbReference type="SMART" id="SM01332"/>
    </source>
</evidence>
<feature type="domain" description="Cyclin-like" evidence="6">
    <location>
        <begin position="225"/>
        <end position="309"/>
    </location>
</feature>
<name>A0A9N8DFR4_9STRA</name>
<dbReference type="Proteomes" id="UP001153069">
    <property type="component" value="Unassembled WGS sequence"/>
</dbReference>
<dbReference type="FunFam" id="1.10.472.10:FF:000001">
    <property type="entry name" value="G2/mitotic-specific cyclin"/>
    <property type="match status" value="1"/>
</dbReference>
<dbReference type="InterPro" id="IPR036915">
    <property type="entry name" value="Cyclin-like_sf"/>
</dbReference>